<name>L0DSP7_THIND</name>
<dbReference type="EMBL" id="CP003989">
    <property type="protein sequence ID" value="AGA32639.1"/>
    <property type="molecule type" value="Genomic_DNA"/>
</dbReference>
<accession>L0DSP7</accession>
<dbReference type="PATRIC" id="fig|1255043.3.peg.958"/>
<reference evidence="1" key="1">
    <citation type="submission" date="2015-12" db="EMBL/GenBank/DDBJ databases">
        <authorList>
            <person name="Tikhonova T.V."/>
            <person name="Pavlov A.R."/>
            <person name="Beletsky A.V."/>
            <person name="Mardanov A.V."/>
            <person name="Sorokin D.Y."/>
            <person name="Ravin N.V."/>
            <person name="Popov V.O."/>
        </authorList>
    </citation>
    <scope>NUCLEOTIDE SEQUENCE</scope>
    <source>
        <strain evidence="1">DSM 14787</strain>
    </source>
</reference>
<dbReference type="Pfam" id="PF12974">
    <property type="entry name" value="Phosphonate-bd"/>
    <property type="match status" value="1"/>
</dbReference>
<protein>
    <submittedName>
        <fullName evidence="1">Periplasmic binding protein-related protein</fullName>
    </submittedName>
</protein>
<dbReference type="PANTHER" id="PTHR35841:SF1">
    <property type="entry name" value="PHOSPHONATES-BINDING PERIPLASMIC PROTEIN"/>
    <property type="match status" value="1"/>
</dbReference>
<dbReference type="eggNOG" id="COG3221">
    <property type="taxonomic scope" value="Bacteria"/>
</dbReference>
<dbReference type="HOGENOM" id="CLU_051472_4_0_6"/>
<dbReference type="RefSeq" id="WP_015257780.1">
    <property type="nucleotide sequence ID" value="NC_019902.2"/>
</dbReference>
<gene>
    <name evidence="1" type="ordered locus">TVNIR_0952</name>
</gene>
<proteinExistence type="predicted"/>
<dbReference type="OrthoDB" id="9802896at2"/>
<dbReference type="KEGG" id="tni:TVNIR_0952"/>
<evidence type="ECO:0000313" key="2">
    <source>
        <dbReference type="Proteomes" id="UP000010809"/>
    </source>
</evidence>
<dbReference type="Gene3D" id="3.40.190.10">
    <property type="entry name" value="Periplasmic binding protein-like II"/>
    <property type="match status" value="2"/>
</dbReference>
<dbReference type="PANTHER" id="PTHR35841">
    <property type="entry name" value="PHOSPHONATES-BINDING PERIPLASMIC PROTEIN"/>
    <property type="match status" value="1"/>
</dbReference>
<dbReference type="STRING" id="1255043.TVNIR_0952"/>
<dbReference type="CDD" id="cd13571">
    <property type="entry name" value="PBP2_PnhD_1"/>
    <property type="match status" value="1"/>
</dbReference>
<dbReference type="AlphaFoldDB" id="L0DSP7"/>
<keyword evidence="2" id="KW-1185">Reference proteome</keyword>
<dbReference type="Proteomes" id="UP000010809">
    <property type="component" value="Chromosome"/>
</dbReference>
<sequence length="282" mass="32365">MNRRDVLAAGLLLPAILGADTGQERSTFRIGLTPVFLDDQVEFLKRWRQYLERRLEAPVQFVQRASYREVTELVLHGELDVAWLCGYPYALNADRLRLLAVPLVEGRPLYRSYILVWDEDLTSRSLTDLEGRIFAFSDPLSNSGHLFPQYVLSMLDLRPEEFFRRTFFTWSHRHVVEAVAVGLAQAGAVDGFVWEMLNRLHPEITRRTRVIERSPEFAFPPLVTSIHLAPDRYALLARVFLGMHADAQGRDLLTELGLSGFAKGDRSDYDEILFMAEELQRA</sequence>
<dbReference type="SUPFAM" id="SSF53850">
    <property type="entry name" value="Periplasmic binding protein-like II"/>
    <property type="match status" value="1"/>
</dbReference>
<organism evidence="1 2">
    <name type="scientific">Thioalkalivibrio nitratireducens (strain DSM 14787 / UNIQEM 213 / ALEN2)</name>
    <dbReference type="NCBI Taxonomy" id="1255043"/>
    <lineage>
        <taxon>Bacteria</taxon>
        <taxon>Pseudomonadati</taxon>
        <taxon>Pseudomonadota</taxon>
        <taxon>Gammaproteobacteria</taxon>
        <taxon>Chromatiales</taxon>
        <taxon>Ectothiorhodospiraceae</taxon>
        <taxon>Thioalkalivibrio</taxon>
    </lineage>
</organism>
<evidence type="ECO:0000313" key="1">
    <source>
        <dbReference type="EMBL" id="AGA32639.1"/>
    </source>
</evidence>